<dbReference type="GO" id="GO:0043176">
    <property type="term" value="F:amine binding"/>
    <property type="evidence" value="ECO:0007669"/>
    <property type="project" value="InterPro"/>
</dbReference>
<feature type="signal peptide" evidence="2">
    <location>
        <begin position="1"/>
        <end position="22"/>
    </location>
</feature>
<comment type="caution">
    <text evidence="3">The sequence shown here is derived from an EMBL/GenBank/DDBJ whole genome shotgun (WGS) entry which is preliminary data.</text>
</comment>
<dbReference type="EMBL" id="JARKHS020033426">
    <property type="protein sequence ID" value="KAK8759082.1"/>
    <property type="molecule type" value="Genomic_DNA"/>
</dbReference>
<proteinExistence type="predicted"/>
<dbReference type="AlphaFoldDB" id="A0AAQ4D9E2"/>
<dbReference type="GO" id="GO:0030682">
    <property type="term" value="P:symbiont-mediated perturbation of host defenses"/>
    <property type="evidence" value="ECO:0007669"/>
    <property type="project" value="InterPro"/>
</dbReference>
<evidence type="ECO:0008006" key="5">
    <source>
        <dbReference type="Google" id="ProtNLM"/>
    </source>
</evidence>
<feature type="region of interest" description="Disordered" evidence="1">
    <location>
        <begin position="61"/>
        <end position="84"/>
    </location>
</feature>
<name>A0AAQ4D9E2_AMBAM</name>
<keyword evidence="2" id="KW-0732">Signal</keyword>
<dbReference type="Proteomes" id="UP001321473">
    <property type="component" value="Unassembled WGS sequence"/>
</dbReference>
<evidence type="ECO:0000313" key="4">
    <source>
        <dbReference type="Proteomes" id="UP001321473"/>
    </source>
</evidence>
<feature type="chain" id="PRO_5042926302" description="Secreted protein" evidence="2">
    <location>
        <begin position="23"/>
        <end position="251"/>
    </location>
</feature>
<evidence type="ECO:0000256" key="2">
    <source>
        <dbReference type="SAM" id="SignalP"/>
    </source>
</evidence>
<evidence type="ECO:0000256" key="1">
    <source>
        <dbReference type="SAM" id="MobiDB-lite"/>
    </source>
</evidence>
<dbReference type="SUPFAM" id="SSF50814">
    <property type="entry name" value="Lipocalins"/>
    <property type="match status" value="1"/>
</dbReference>
<reference evidence="3 4" key="1">
    <citation type="journal article" date="2023" name="Arcadia Sci">
        <title>De novo assembly of a long-read Amblyomma americanum tick genome.</title>
        <authorList>
            <person name="Chou S."/>
            <person name="Poskanzer K.E."/>
            <person name="Rollins M."/>
            <person name="Thuy-Boun P.S."/>
        </authorList>
    </citation>
    <scope>NUCLEOTIDE SEQUENCE [LARGE SCALE GENOMIC DNA]</scope>
    <source>
        <strain evidence="3">F_SG_1</strain>
        <tissue evidence="3">Salivary glands</tissue>
    </source>
</reference>
<sequence length="251" mass="28710">MAAKHLIWIAVLIVTWLTFCDSTEICHYVKKLLGECDHATKKQSVQLSLLSGNSTCRKTKVESEDCTPGDSPFRQPSPAESAGNVRTMVQSEESLVLIMAHEDFLGDGTIQCVMSICESRSSTDFHERIYYSERKKMKHGNYEFEMREFPATYTVTESKDDVSLTTTKTERTLEQRPIGGTYTVLYSSQNCFVTKKKITSPGEAPCGIWVTKKTFRRPPPDCTTAFHNLCKRSQYVPIYEPYLWLCVRRWI</sequence>
<organism evidence="3 4">
    <name type="scientific">Amblyomma americanum</name>
    <name type="common">Lone star tick</name>
    <dbReference type="NCBI Taxonomy" id="6943"/>
    <lineage>
        <taxon>Eukaryota</taxon>
        <taxon>Metazoa</taxon>
        <taxon>Ecdysozoa</taxon>
        <taxon>Arthropoda</taxon>
        <taxon>Chelicerata</taxon>
        <taxon>Arachnida</taxon>
        <taxon>Acari</taxon>
        <taxon>Parasitiformes</taxon>
        <taxon>Ixodida</taxon>
        <taxon>Ixodoidea</taxon>
        <taxon>Ixodidae</taxon>
        <taxon>Amblyomminae</taxon>
        <taxon>Amblyomma</taxon>
    </lineage>
</organism>
<evidence type="ECO:0000313" key="3">
    <source>
        <dbReference type="EMBL" id="KAK8759082.1"/>
    </source>
</evidence>
<dbReference type="Gene3D" id="2.40.128.20">
    <property type="match status" value="1"/>
</dbReference>
<accession>A0AAQ4D9E2</accession>
<dbReference type="Pfam" id="PF02098">
    <property type="entry name" value="His_binding"/>
    <property type="match status" value="1"/>
</dbReference>
<protein>
    <recommendedName>
        <fullName evidence="5">Secreted protein</fullName>
    </recommendedName>
</protein>
<dbReference type="InterPro" id="IPR012674">
    <property type="entry name" value="Calycin"/>
</dbReference>
<keyword evidence="4" id="KW-1185">Reference proteome</keyword>
<dbReference type="InterPro" id="IPR002970">
    <property type="entry name" value="Tick_his-bd"/>
</dbReference>
<gene>
    <name evidence="3" type="ORF">V5799_003286</name>
</gene>